<dbReference type="InterPro" id="IPR014596">
    <property type="entry name" value="UCP035836"/>
</dbReference>
<evidence type="ECO:0000256" key="2">
    <source>
        <dbReference type="SAM" id="SignalP"/>
    </source>
</evidence>
<dbReference type="PANTHER" id="PTHR12558:SF33">
    <property type="entry name" value="BLL7664 PROTEIN"/>
    <property type="match status" value="1"/>
</dbReference>
<feature type="signal peptide" evidence="2">
    <location>
        <begin position="1"/>
        <end position="22"/>
    </location>
</feature>
<keyword evidence="2" id="KW-0732">Signal</keyword>
<proteinExistence type="predicted"/>
<dbReference type="GO" id="GO:0042802">
    <property type="term" value="F:identical protein binding"/>
    <property type="evidence" value="ECO:0007669"/>
    <property type="project" value="InterPro"/>
</dbReference>
<dbReference type="Gene3D" id="1.25.40.10">
    <property type="entry name" value="Tetratricopeptide repeat domain"/>
    <property type="match status" value="1"/>
</dbReference>
<evidence type="ECO:0000256" key="1">
    <source>
        <dbReference type="PROSITE-ProRule" id="PRU00339"/>
    </source>
</evidence>
<protein>
    <submittedName>
        <fullName evidence="3">Flp pilus assembly protein TadD</fullName>
    </submittedName>
</protein>
<dbReference type="InterPro" id="IPR011717">
    <property type="entry name" value="TPR-4"/>
</dbReference>
<dbReference type="AlphaFoldDB" id="A0A7W9A4Y0"/>
<dbReference type="Pfam" id="PF07721">
    <property type="entry name" value="TPR_4"/>
    <property type="match status" value="2"/>
</dbReference>
<gene>
    <name evidence="3" type="ORF">FHS65_002035</name>
</gene>
<dbReference type="EMBL" id="JACIJB010000009">
    <property type="protein sequence ID" value="MBB5661275.1"/>
    <property type="molecule type" value="Genomic_DNA"/>
</dbReference>
<dbReference type="Pfam" id="PF13432">
    <property type="entry name" value="TPR_16"/>
    <property type="match status" value="1"/>
</dbReference>
<evidence type="ECO:0000313" key="4">
    <source>
        <dbReference type="Proteomes" id="UP000548978"/>
    </source>
</evidence>
<dbReference type="RefSeq" id="WP_123288518.1">
    <property type="nucleotide sequence ID" value="NZ_JACIJB010000009.1"/>
</dbReference>
<dbReference type="InterPro" id="IPR019734">
    <property type="entry name" value="TPR_rpt"/>
</dbReference>
<dbReference type="PANTHER" id="PTHR12558">
    <property type="entry name" value="CELL DIVISION CYCLE 16,23,27"/>
    <property type="match status" value="1"/>
</dbReference>
<evidence type="ECO:0000313" key="3">
    <source>
        <dbReference type="EMBL" id="MBB5661275.1"/>
    </source>
</evidence>
<dbReference type="PIRSF" id="PIRSF035836">
    <property type="entry name" value="UCP035836"/>
    <property type="match status" value="1"/>
</dbReference>
<sequence>MSRPLLLIATLAALALPSAALSQDRQPASAETRATYDRMDPLSRSLFWQQESEINPADPVAGVRLAQALRELGQFDQAVQAADKVLVVQPDNAEAMIELGRAHIARGQAFYGIAALERARDLLPGDWRPWSLLGVAYQQVRREADAQVAWAEGLRLSPDNPSILSNMAMVRLTSGDLPGAEALLRRAAAQPQAGLQVKQNLALVLGLSGNLGEAETILRRELPPQVADRNLAWIRERAAGPVTADSGRTWQSLQ</sequence>
<dbReference type="PROSITE" id="PS50005">
    <property type="entry name" value="TPR"/>
    <property type="match status" value="1"/>
</dbReference>
<keyword evidence="4" id="KW-1185">Reference proteome</keyword>
<name>A0A7W9A4Y0_9CAUL</name>
<feature type="repeat" description="TPR" evidence="1">
    <location>
        <begin position="59"/>
        <end position="92"/>
    </location>
</feature>
<feature type="chain" id="PRO_5030920587" evidence="2">
    <location>
        <begin position="23"/>
        <end position="254"/>
    </location>
</feature>
<dbReference type="Proteomes" id="UP000548978">
    <property type="component" value="Unassembled WGS sequence"/>
</dbReference>
<reference evidence="3 4" key="1">
    <citation type="submission" date="2020-08" db="EMBL/GenBank/DDBJ databases">
        <title>Genomic Encyclopedia of Type Strains, Phase IV (KMG-IV): sequencing the most valuable type-strain genomes for metagenomic binning, comparative biology and taxonomic classification.</title>
        <authorList>
            <person name="Goeker M."/>
        </authorList>
    </citation>
    <scope>NUCLEOTIDE SEQUENCE [LARGE SCALE GENOMIC DNA]</scope>
    <source>
        <strain evidence="3 4">DSM 24448</strain>
    </source>
</reference>
<organism evidence="3 4">
    <name type="scientific">Brevundimonas halotolerans</name>
    <dbReference type="NCBI Taxonomy" id="69670"/>
    <lineage>
        <taxon>Bacteria</taxon>
        <taxon>Pseudomonadati</taxon>
        <taxon>Pseudomonadota</taxon>
        <taxon>Alphaproteobacteria</taxon>
        <taxon>Caulobacterales</taxon>
        <taxon>Caulobacteraceae</taxon>
        <taxon>Brevundimonas</taxon>
    </lineage>
</organism>
<accession>A0A7W9A4Y0</accession>
<dbReference type="OrthoDB" id="422579at2"/>
<dbReference type="SMART" id="SM00028">
    <property type="entry name" value="TPR"/>
    <property type="match status" value="3"/>
</dbReference>
<dbReference type="InterPro" id="IPR011990">
    <property type="entry name" value="TPR-like_helical_dom_sf"/>
</dbReference>
<keyword evidence="1" id="KW-0802">TPR repeat</keyword>
<dbReference type="SUPFAM" id="SSF48452">
    <property type="entry name" value="TPR-like"/>
    <property type="match status" value="1"/>
</dbReference>
<comment type="caution">
    <text evidence="3">The sequence shown here is derived from an EMBL/GenBank/DDBJ whole genome shotgun (WGS) entry which is preliminary data.</text>
</comment>